<dbReference type="Gene3D" id="3.20.20.140">
    <property type="entry name" value="Metal-dependent hydrolases"/>
    <property type="match status" value="1"/>
</dbReference>
<dbReference type="InterPro" id="IPR006680">
    <property type="entry name" value="Amidohydro-rel"/>
</dbReference>
<name>A0A0X3BNA0_9EURY</name>
<dbReference type="SUPFAM" id="SSF51556">
    <property type="entry name" value="Metallo-dependent hydrolases"/>
    <property type="match status" value="1"/>
</dbReference>
<dbReference type="KEGG" id="mema:MMAB1_2354"/>
<dbReference type="Proteomes" id="UP000069850">
    <property type="component" value="Chromosome 1"/>
</dbReference>
<dbReference type="EMBL" id="LT158599">
    <property type="protein sequence ID" value="CVK33567.1"/>
    <property type="molecule type" value="Genomic_DNA"/>
</dbReference>
<dbReference type="RefSeq" id="WP_062264639.1">
    <property type="nucleotide sequence ID" value="NZ_LT158599.1"/>
</dbReference>
<dbReference type="GeneID" id="27138019"/>
<protein>
    <recommendedName>
        <fullName evidence="1">Amidohydrolase-related domain-containing protein</fullName>
    </recommendedName>
</protein>
<reference evidence="2 3" key="1">
    <citation type="submission" date="2016-01" db="EMBL/GenBank/DDBJ databases">
        <authorList>
            <person name="Manzoor S."/>
        </authorList>
    </citation>
    <scope>NUCLEOTIDE SEQUENCE [LARGE SCALE GENOMIC DNA]</scope>
    <source>
        <strain evidence="2">Methanoculleus sp MAB1</strain>
    </source>
</reference>
<proteinExistence type="predicted"/>
<dbReference type="PANTHER" id="PTHR43794">
    <property type="entry name" value="AMINOHYDROLASE SSNA-RELATED"/>
    <property type="match status" value="1"/>
</dbReference>
<sequence>MQPAEYVVTGRALLGKELTEEDVCITITGGIVRSIEPCSGTPDRWIVPAFFNAHTHLGDTVAMDLPARGSLAELVKPPGGLKHRILAATPEAELVRGMRSSIMTMIATGTAGFADFREGGAAGVAALREAAAGLDCRPVILGREGGEQVSDGAGISSVHDVANAEEVVREARAAGGLVAFHAGEKNPDDIDEALAFEPDLLVHCTHATDAHLRQIADMDIPIVVCPRSNWLLGVTASPAHPPIARILELGGRFFLGTDNVMFVQPNMLQEMAFAATVYRAPPIEILHAAIAGAALTGRSGFLEEGQEASILMIDPKRHNLSFSRDLRATIVKRLDSSSIEQNVLNIR</sequence>
<feature type="domain" description="Amidohydrolase-related" evidence="1">
    <location>
        <begin position="45"/>
        <end position="331"/>
    </location>
</feature>
<dbReference type="GO" id="GO:0016787">
    <property type="term" value="F:hydrolase activity"/>
    <property type="evidence" value="ECO:0007669"/>
    <property type="project" value="InterPro"/>
</dbReference>
<gene>
    <name evidence="2" type="ORF">MMAB1_2354</name>
</gene>
<accession>A0A0X3BNA0</accession>
<dbReference type="AlphaFoldDB" id="A0A0X3BNA0"/>
<evidence type="ECO:0000313" key="3">
    <source>
        <dbReference type="Proteomes" id="UP000069850"/>
    </source>
</evidence>
<dbReference type="InterPro" id="IPR032466">
    <property type="entry name" value="Metal_Hydrolase"/>
</dbReference>
<dbReference type="PANTHER" id="PTHR43794:SF5">
    <property type="entry name" value="CHLOROHYDROLASE FAMILY PROTEIN"/>
    <property type="match status" value="1"/>
</dbReference>
<evidence type="ECO:0000259" key="1">
    <source>
        <dbReference type="Pfam" id="PF01979"/>
    </source>
</evidence>
<dbReference type="InterPro" id="IPR050287">
    <property type="entry name" value="MTA/SAH_deaminase"/>
</dbReference>
<dbReference type="OrthoDB" id="42910at2157"/>
<organism evidence="2 3">
    <name type="scientific">Methanoculleus bourgensis</name>
    <dbReference type="NCBI Taxonomy" id="83986"/>
    <lineage>
        <taxon>Archaea</taxon>
        <taxon>Methanobacteriati</taxon>
        <taxon>Methanobacteriota</taxon>
        <taxon>Stenosarchaea group</taxon>
        <taxon>Methanomicrobia</taxon>
        <taxon>Methanomicrobiales</taxon>
        <taxon>Methanomicrobiaceae</taxon>
        <taxon>Methanoculleus</taxon>
    </lineage>
</organism>
<dbReference type="Pfam" id="PF01979">
    <property type="entry name" value="Amidohydro_1"/>
    <property type="match status" value="1"/>
</dbReference>
<evidence type="ECO:0000313" key="2">
    <source>
        <dbReference type="EMBL" id="CVK33567.1"/>
    </source>
</evidence>